<dbReference type="Proteomes" id="UP000664904">
    <property type="component" value="Chromosome"/>
</dbReference>
<dbReference type="PROSITE" id="PS01215">
    <property type="entry name" value="MRP"/>
    <property type="match status" value="1"/>
</dbReference>
<proteinExistence type="inferred from homology"/>
<keyword evidence="9" id="KW-1185">Reference proteome</keyword>
<dbReference type="SUPFAM" id="SSF52540">
    <property type="entry name" value="P-loop containing nucleoside triphosphate hydrolases"/>
    <property type="match status" value="1"/>
</dbReference>
<dbReference type="HAMAP" id="MF_02040">
    <property type="entry name" value="Mrp_NBP35"/>
    <property type="match status" value="1"/>
</dbReference>
<dbReference type="Pfam" id="PF10609">
    <property type="entry name" value="ParA"/>
    <property type="match status" value="1"/>
</dbReference>
<evidence type="ECO:0000256" key="7">
    <source>
        <dbReference type="HAMAP-Rule" id="MF_02040"/>
    </source>
</evidence>
<dbReference type="RefSeq" id="WP_208843398.1">
    <property type="nucleotide sequence ID" value="NZ_CP072133.1"/>
</dbReference>
<dbReference type="Gene3D" id="3.40.50.300">
    <property type="entry name" value="P-loop containing nucleotide triphosphate hydrolases"/>
    <property type="match status" value="1"/>
</dbReference>
<dbReference type="EMBL" id="CP072133">
    <property type="protein sequence ID" value="QTH71774.1"/>
    <property type="molecule type" value="Genomic_DNA"/>
</dbReference>
<keyword evidence="4 7" id="KW-0408">Iron</keyword>
<dbReference type="InterPro" id="IPR019591">
    <property type="entry name" value="Mrp/NBP35_ATP-bd"/>
</dbReference>
<evidence type="ECO:0000256" key="3">
    <source>
        <dbReference type="ARBA" id="ARBA00022840"/>
    </source>
</evidence>
<protein>
    <recommendedName>
        <fullName evidence="7">Iron-sulfur cluster carrier protein</fullName>
    </recommendedName>
</protein>
<dbReference type="InterPro" id="IPR044304">
    <property type="entry name" value="NUBPL-like"/>
</dbReference>
<dbReference type="AlphaFoldDB" id="A0A975DHL9"/>
<keyword evidence="1 7" id="KW-0479">Metal-binding</keyword>
<evidence type="ECO:0000256" key="2">
    <source>
        <dbReference type="ARBA" id="ARBA00022741"/>
    </source>
</evidence>
<comment type="similarity">
    <text evidence="6 7">Belongs to the Mrp/NBP35 ATP-binding proteins family.</text>
</comment>
<dbReference type="GO" id="GO:0140663">
    <property type="term" value="F:ATP-dependent FeS chaperone activity"/>
    <property type="evidence" value="ECO:0007669"/>
    <property type="project" value="InterPro"/>
</dbReference>
<evidence type="ECO:0000256" key="6">
    <source>
        <dbReference type="ARBA" id="ARBA00024036"/>
    </source>
</evidence>
<dbReference type="GO" id="GO:0016887">
    <property type="term" value="F:ATP hydrolysis activity"/>
    <property type="evidence" value="ECO:0007669"/>
    <property type="project" value="UniProtKB-UniRule"/>
</dbReference>
<evidence type="ECO:0000313" key="8">
    <source>
        <dbReference type="EMBL" id="QTH71774.1"/>
    </source>
</evidence>
<dbReference type="KEGG" id="pxi:J5O05_02125"/>
<dbReference type="NCBIfam" id="NF008669">
    <property type="entry name" value="PRK11670.1"/>
    <property type="match status" value="1"/>
</dbReference>
<dbReference type="GO" id="GO:0016226">
    <property type="term" value="P:iron-sulfur cluster assembly"/>
    <property type="evidence" value="ECO:0007669"/>
    <property type="project" value="InterPro"/>
</dbReference>
<sequence>MFNIKKWFSSDDSTTSEIYAALSEFKSAECPLGIPKEWVTNVSAKSDSVEIKLTLPFAAKSLSETLSSFLSSTLAKSTSVATVVHLPDAPKFKQIQHIVLVASGKGGVGKSTTAINLAYALKQEGAKVGVLDGDIYGPSIPKLLGLEDAKPVASDDKTLLPLQKHGLVAQSIGFLVPASEATVWRGPMASQALNQLLNETAWGELDYLIVDMPPGTGDIQLTMSQKVPASGAVIVTTPQDLALADAQKGIAMFSKVNMPILGLIENMSYFICGHCGQESDVFGRNGGKQLAMRHGVPLIAEIPLHTAIREQGEKAQEALAEVPDIELNYRTCARILASTLYYQNLASNQVEILITDD</sequence>
<comment type="function">
    <text evidence="7">Binds and transfers iron-sulfur (Fe-S) clusters to target apoproteins. Can hydrolyze ATP.</text>
</comment>
<reference evidence="8" key="1">
    <citation type="submission" date="2021-03" db="EMBL/GenBank/DDBJ databases">
        <title>Complete Genome of Pseudoalteromonas xiamenensis STKMTI.2, a new potential marine bacterium producing anti-Vibrio compounds.</title>
        <authorList>
            <person name="Handayani D.P."/>
            <person name="Isnansetyo A."/>
            <person name="Istiqomah I."/>
            <person name="Jumina J."/>
        </authorList>
    </citation>
    <scope>NUCLEOTIDE SEQUENCE</scope>
    <source>
        <strain evidence="8">STKMTI.2</strain>
    </source>
</reference>
<dbReference type="InterPro" id="IPR027417">
    <property type="entry name" value="P-loop_NTPase"/>
</dbReference>
<evidence type="ECO:0000256" key="4">
    <source>
        <dbReference type="ARBA" id="ARBA00023004"/>
    </source>
</evidence>
<dbReference type="GO" id="GO:0051539">
    <property type="term" value="F:4 iron, 4 sulfur cluster binding"/>
    <property type="evidence" value="ECO:0007669"/>
    <property type="project" value="TreeGrafter"/>
</dbReference>
<organism evidence="8 9">
    <name type="scientific">Pseudoalteromonas xiamenensis</name>
    <dbReference type="NCBI Taxonomy" id="882626"/>
    <lineage>
        <taxon>Bacteria</taxon>
        <taxon>Pseudomonadati</taxon>
        <taxon>Pseudomonadota</taxon>
        <taxon>Gammaproteobacteria</taxon>
        <taxon>Alteromonadales</taxon>
        <taxon>Pseudoalteromonadaceae</taxon>
        <taxon>Pseudoalteromonas</taxon>
    </lineage>
</organism>
<keyword evidence="3 7" id="KW-0067">ATP-binding</keyword>
<comment type="subunit">
    <text evidence="7">Homodimer.</text>
</comment>
<name>A0A975DHL9_9GAMM</name>
<dbReference type="InterPro" id="IPR000808">
    <property type="entry name" value="Mrp-like_CS"/>
</dbReference>
<gene>
    <name evidence="8" type="primary">apbC</name>
    <name evidence="8" type="ORF">J5O05_02125</name>
</gene>
<evidence type="ECO:0000256" key="1">
    <source>
        <dbReference type="ARBA" id="ARBA00022723"/>
    </source>
</evidence>
<keyword evidence="2 7" id="KW-0547">Nucleotide-binding</keyword>
<dbReference type="CDD" id="cd02037">
    <property type="entry name" value="Mrp_NBP35"/>
    <property type="match status" value="1"/>
</dbReference>
<evidence type="ECO:0000313" key="9">
    <source>
        <dbReference type="Proteomes" id="UP000664904"/>
    </source>
</evidence>
<dbReference type="GO" id="GO:0005524">
    <property type="term" value="F:ATP binding"/>
    <property type="evidence" value="ECO:0007669"/>
    <property type="project" value="UniProtKB-UniRule"/>
</dbReference>
<feature type="binding site" evidence="7">
    <location>
        <begin position="104"/>
        <end position="111"/>
    </location>
    <ligand>
        <name>ATP</name>
        <dbReference type="ChEBI" id="CHEBI:30616"/>
    </ligand>
</feature>
<dbReference type="GO" id="GO:0046872">
    <property type="term" value="F:metal ion binding"/>
    <property type="evidence" value="ECO:0007669"/>
    <property type="project" value="UniProtKB-KW"/>
</dbReference>
<dbReference type="PANTHER" id="PTHR42961">
    <property type="entry name" value="IRON-SULFUR PROTEIN NUBPL"/>
    <property type="match status" value="1"/>
</dbReference>
<keyword evidence="7" id="KW-0378">Hydrolase</keyword>
<dbReference type="InterPro" id="IPR033756">
    <property type="entry name" value="YlxH/NBP35"/>
</dbReference>
<dbReference type="FunFam" id="3.40.50.300:FF:000418">
    <property type="entry name" value="Iron-sulfur cluster carrier protein"/>
    <property type="match status" value="1"/>
</dbReference>
<evidence type="ECO:0000256" key="5">
    <source>
        <dbReference type="ARBA" id="ARBA00023014"/>
    </source>
</evidence>
<keyword evidence="5 7" id="KW-0411">Iron-sulfur</keyword>
<dbReference type="PANTHER" id="PTHR42961:SF2">
    <property type="entry name" value="IRON-SULFUR PROTEIN NUBPL"/>
    <property type="match status" value="1"/>
</dbReference>
<accession>A0A975DHL9</accession>